<proteinExistence type="predicted"/>
<dbReference type="Pfam" id="PF02470">
    <property type="entry name" value="MlaD"/>
    <property type="match status" value="3"/>
</dbReference>
<evidence type="ECO:0000256" key="7">
    <source>
        <dbReference type="SAM" id="Coils"/>
    </source>
</evidence>
<keyword evidence="2" id="KW-1003">Cell membrane</keyword>
<keyword evidence="6 8" id="KW-0472">Membrane</keyword>
<dbReference type="Proteomes" id="UP000027432">
    <property type="component" value="Unassembled WGS sequence"/>
</dbReference>
<dbReference type="InterPro" id="IPR003399">
    <property type="entry name" value="Mce/MlaD"/>
</dbReference>
<feature type="coiled-coil region" evidence="7">
    <location>
        <begin position="592"/>
        <end position="629"/>
    </location>
</feature>
<evidence type="ECO:0000259" key="9">
    <source>
        <dbReference type="Pfam" id="PF02470"/>
    </source>
</evidence>
<dbReference type="SUPFAM" id="SSF58104">
    <property type="entry name" value="Methyl-accepting chemotaxis protein (MCP) signaling domain"/>
    <property type="match status" value="1"/>
</dbReference>
<keyword evidence="3" id="KW-0997">Cell inner membrane</keyword>
<dbReference type="EMBL" id="AUND01000012">
    <property type="protein sequence ID" value="KEO54327.1"/>
    <property type="molecule type" value="Genomic_DNA"/>
</dbReference>
<dbReference type="RefSeq" id="WP_051692321.1">
    <property type="nucleotide sequence ID" value="NZ_AUND01000012.1"/>
</dbReference>
<comment type="subcellular location">
    <subcellularLocation>
        <location evidence="1">Cell inner membrane</location>
    </subcellularLocation>
</comment>
<accession>A0A074JYA3</accession>
<keyword evidence="7" id="KW-0175">Coiled coil</keyword>
<dbReference type="eggNOG" id="COG3008">
    <property type="taxonomic scope" value="Bacteria"/>
</dbReference>
<comment type="caution">
    <text evidence="10">The sequence shown here is derived from an EMBL/GenBank/DDBJ whole genome shotgun (WGS) entry which is preliminary data.</text>
</comment>
<feature type="domain" description="Mce/MlaD" evidence="9">
    <location>
        <begin position="59"/>
        <end position="142"/>
    </location>
</feature>
<evidence type="ECO:0000256" key="8">
    <source>
        <dbReference type="SAM" id="Phobius"/>
    </source>
</evidence>
<dbReference type="OrthoDB" id="9806984at2"/>
<reference evidence="10 11" key="1">
    <citation type="submission" date="2013-07" db="EMBL/GenBank/DDBJ databases">
        <title>Thioclava pacifica DSM 10166 Genome Sequencing.</title>
        <authorList>
            <person name="Lai Q."/>
            <person name="Shao Z."/>
        </authorList>
    </citation>
    <scope>NUCLEOTIDE SEQUENCE [LARGE SCALE GENOMIC DNA]</scope>
    <source>
        <strain evidence="10 11">DSM 10166</strain>
    </source>
</reference>
<name>A0A074JYA3_9RHOB</name>
<dbReference type="eggNOG" id="COG1463">
    <property type="taxonomic scope" value="Bacteria"/>
</dbReference>
<dbReference type="InterPro" id="IPR051800">
    <property type="entry name" value="PqiA-PqiB_transport"/>
</dbReference>
<sequence length="679" mass="72828">MSDNSDPGSSGPMPAKLETSEAPRPIWTRLSVVWVVPLIALLITLGVAWKTFSDRGMLIEIDFKDATGVEIGTPLKFREVEVGKVETIGFTPDLTKVRLGVRVDKDVAPYVDNETKFWLVRPEVSARGIENLGTVLSGTYIEGFWNDKPATPQTRFEGLEQPPISPDPTRGTIIELRAKDAGGIVDGAPVLYHGLTVGHLQNLRLDKDGSGVVVDAFIEAPHNQLLTTATRFWDTSGFSVKFDASGLTLDVRSLATLVQGGVEFETFTSGGDIVENGHAFRLYGSKDTAENSVFQSDVVDPPRYTLLFDDPVQGLEVGSKVQFRGVEAGEVTALAIKIHTDATGQRYAQQQVTIALSPDRLGLARDADAESVTQFLQGEVEGGLRARIAAIGLLGGTMVVELSDVPDVAAAEMNLETDPFPSIPTAPASENDLAKSAKGVFKRIEGLPIEDLMNSAIRTLDSISAVAESEDTRKVPGELSGLLEQLKTFAADLNKKDAADKTVAALDRVTEAASSVLEEISGLDQTLASADRAASAIADMPLKDMGEKLDTILADINGLLNKPGTQDLPQSLNATLEQTAAILEQLRQAGAADKLNETLDAAQSAAQSVSKATDRLPELTRQLQSLVDQAQALVATYGRGSNFSNETVNMLRELRRSIADIGSLARMIERNPQAFILGR</sequence>
<protein>
    <recommendedName>
        <fullName evidence="9">Mce/MlaD domain-containing protein</fullName>
    </recommendedName>
</protein>
<keyword evidence="5 8" id="KW-1133">Transmembrane helix</keyword>
<evidence type="ECO:0000256" key="5">
    <source>
        <dbReference type="ARBA" id="ARBA00022989"/>
    </source>
</evidence>
<dbReference type="AlphaFoldDB" id="A0A074JYA3"/>
<evidence type="ECO:0000256" key="2">
    <source>
        <dbReference type="ARBA" id="ARBA00022475"/>
    </source>
</evidence>
<evidence type="ECO:0000256" key="3">
    <source>
        <dbReference type="ARBA" id="ARBA00022519"/>
    </source>
</evidence>
<gene>
    <name evidence="10" type="ORF">TP2_05210</name>
</gene>
<feature type="domain" description="Mce/MlaD" evidence="9">
    <location>
        <begin position="301"/>
        <end position="401"/>
    </location>
</feature>
<keyword evidence="4 8" id="KW-0812">Transmembrane</keyword>
<dbReference type="GO" id="GO:0005886">
    <property type="term" value="C:plasma membrane"/>
    <property type="evidence" value="ECO:0007669"/>
    <property type="project" value="UniProtKB-SubCell"/>
</dbReference>
<dbReference type="STRING" id="1353537.TP2_05210"/>
<feature type="transmembrane region" description="Helical" evidence="8">
    <location>
        <begin position="26"/>
        <end position="49"/>
    </location>
</feature>
<evidence type="ECO:0000313" key="10">
    <source>
        <dbReference type="EMBL" id="KEO54327.1"/>
    </source>
</evidence>
<feature type="domain" description="Mce/MlaD" evidence="9">
    <location>
        <begin position="171"/>
        <end position="230"/>
    </location>
</feature>
<evidence type="ECO:0000256" key="4">
    <source>
        <dbReference type="ARBA" id="ARBA00022692"/>
    </source>
</evidence>
<evidence type="ECO:0000256" key="6">
    <source>
        <dbReference type="ARBA" id="ARBA00023136"/>
    </source>
</evidence>
<dbReference type="PANTHER" id="PTHR30462">
    <property type="entry name" value="INTERMEMBRANE TRANSPORT PROTEIN PQIB-RELATED"/>
    <property type="match status" value="1"/>
</dbReference>
<dbReference type="PANTHER" id="PTHR30462:SF0">
    <property type="entry name" value="INTERMEMBRANE TRANSPORT PROTEIN YEBT"/>
    <property type="match status" value="1"/>
</dbReference>
<evidence type="ECO:0000256" key="1">
    <source>
        <dbReference type="ARBA" id="ARBA00004533"/>
    </source>
</evidence>
<keyword evidence="11" id="KW-1185">Reference proteome</keyword>
<evidence type="ECO:0000313" key="11">
    <source>
        <dbReference type="Proteomes" id="UP000027432"/>
    </source>
</evidence>
<organism evidence="10 11">
    <name type="scientific">Thioclava pacifica DSM 10166</name>
    <dbReference type="NCBI Taxonomy" id="1353537"/>
    <lineage>
        <taxon>Bacteria</taxon>
        <taxon>Pseudomonadati</taxon>
        <taxon>Pseudomonadota</taxon>
        <taxon>Alphaproteobacteria</taxon>
        <taxon>Rhodobacterales</taxon>
        <taxon>Paracoccaceae</taxon>
        <taxon>Thioclava</taxon>
    </lineage>
</organism>